<dbReference type="InterPro" id="IPR003785">
    <property type="entry name" value="Creatininase/forma_Hydrolase"/>
</dbReference>
<dbReference type="PANTHER" id="PTHR35005">
    <property type="entry name" value="3-DEHYDRO-SCYLLO-INOSOSE HYDROLASE"/>
    <property type="match status" value="1"/>
</dbReference>
<comment type="caution">
    <text evidence="6">The sequence shown here is derived from an EMBL/GenBank/DDBJ whole genome shotgun (WGS) entry which is preliminary data.</text>
</comment>
<evidence type="ECO:0000313" key="6">
    <source>
        <dbReference type="EMBL" id="GGG26416.1"/>
    </source>
</evidence>
<keyword evidence="3" id="KW-0378">Hydrolase</keyword>
<dbReference type="GO" id="GO:0009231">
    <property type="term" value="P:riboflavin biosynthetic process"/>
    <property type="evidence" value="ECO:0007669"/>
    <property type="project" value="TreeGrafter"/>
</dbReference>
<evidence type="ECO:0000256" key="1">
    <source>
        <dbReference type="ARBA" id="ARBA00001947"/>
    </source>
</evidence>
<evidence type="ECO:0000256" key="3">
    <source>
        <dbReference type="ARBA" id="ARBA00022801"/>
    </source>
</evidence>
<accession>A0A917LIB6</accession>
<evidence type="ECO:0008006" key="8">
    <source>
        <dbReference type="Google" id="ProtNLM"/>
    </source>
</evidence>
<proteinExistence type="inferred from homology"/>
<organism evidence="6 7">
    <name type="scientific">Rhodococcoides trifolii</name>
    <dbReference type="NCBI Taxonomy" id="908250"/>
    <lineage>
        <taxon>Bacteria</taxon>
        <taxon>Bacillati</taxon>
        <taxon>Actinomycetota</taxon>
        <taxon>Actinomycetes</taxon>
        <taxon>Mycobacteriales</taxon>
        <taxon>Nocardiaceae</taxon>
        <taxon>Rhodococcoides</taxon>
    </lineage>
</organism>
<dbReference type="PANTHER" id="PTHR35005:SF1">
    <property type="entry name" value="2-AMINO-5-FORMYLAMINO-6-RIBOSYLAMINOPYRIMIDIN-4(3H)-ONE 5'-MONOPHOSPHATE DEFORMYLASE"/>
    <property type="match status" value="1"/>
</dbReference>
<dbReference type="AlphaFoldDB" id="A0A917LIB6"/>
<dbReference type="EMBL" id="BMCU01000006">
    <property type="protein sequence ID" value="GGG26416.1"/>
    <property type="molecule type" value="Genomic_DNA"/>
</dbReference>
<evidence type="ECO:0000256" key="5">
    <source>
        <dbReference type="ARBA" id="ARBA00024029"/>
    </source>
</evidence>
<keyword evidence="2" id="KW-0479">Metal-binding</keyword>
<keyword evidence="7" id="KW-1185">Reference proteome</keyword>
<comment type="cofactor">
    <cofactor evidence="1">
        <name>Zn(2+)</name>
        <dbReference type="ChEBI" id="CHEBI:29105"/>
    </cofactor>
</comment>
<reference evidence="6" key="1">
    <citation type="journal article" date="2014" name="Int. J. Syst. Evol. Microbiol.">
        <title>Complete genome sequence of Corynebacterium casei LMG S-19264T (=DSM 44701T), isolated from a smear-ripened cheese.</title>
        <authorList>
            <consortium name="US DOE Joint Genome Institute (JGI-PGF)"/>
            <person name="Walter F."/>
            <person name="Albersmeier A."/>
            <person name="Kalinowski J."/>
            <person name="Ruckert C."/>
        </authorList>
    </citation>
    <scope>NUCLEOTIDE SEQUENCE</scope>
    <source>
        <strain evidence="6">CCM 7905</strain>
    </source>
</reference>
<dbReference type="SUPFAM" id="SSF102215">
    <property type="entry name" value="Creatininase"/>
    <property type="match status" value="1"/>
</dbReference>
<dbReference type="GO" id="GO:0016811">
    <property type="term" value="F:hydrolase activity, acting on carbon-nitrogen (but not peptide) bonds, in linear amides"/>
    <property type="evidence" value="ECO:0007669"/>
    <property type="project" value="TreeGrafter"/>
</dbReference>
<dbReference type="InterPro" id="IPR024087">
    <property type="entry name" value="Creatininase-like_sf"/>
</dbReference>
<sequence>MITVNDTVRWEELLPHQFETRLSAAPVVYLPLGLCEPHGHAAAFGLDTVKAVWLCEQAARRYGGIVAPTQGYQIHETGYHAPWLAAVMGKVNPRLGGVPPDVLLRMLLFQLRAFANAGFRTLVLVTGHHGNQADLRLVAEEFTRTCPVQVVAVSDPELVRGRHHGDHAGRYELSQLMYIRPDLVDLDRVPDRATSPLGRFAQGDDAADASADYGRRILEDSLNELGRRILATGTDEHSPPPLTIDATEEIWLRIVARQSQWRTLSDQDPDLAESTR</sequence>
<evidence type="ECO:0000256" key="4">
    <source>
        <dbReference type="ARBA" id="ARBA00022833"/>
    </source>
</evidence>
<dbReference type="Pfam" id="PF02633">
    <property type="entry name" value="Creatininase"/>
    <property type="match status" value="1"/>
</dbReference>
<reference evidence="6" key="2">
    <citation type="submission" date="2020-09" db="EMBL/GenBank/DDBJ databases">
        <authorList>
            <person name="Sun Q."/>
            <person name="Sedlacek I."/>
        </authorList>
    </citation>
    <scope>NUCLEOTIDE SEQUENCE</scope>
    <source>
        <strain evidence="6">CCM 7905</strain>
    </source>
</reference>
<dbReference type="Gene3D" id="3.40.50.10310">
    <property type="entry name" value="Creatininase"/>
    <property type="match status" value="1"/>
</dbReference>
<dbReference type="GO" id="GO:0046872">
    <property type="term" value="F:metal ion binding"/>
    <property type="evidence" value="ECO:0007669"/>
    <property type="project" value="UniProtKB-KW"/>
</dbReference>
<gene>
    <name evidence="6" type="ORF">GCM10007304_45310</name>
</gene>
<keyword evidence="4" id="KW-0862">Zinc</keyword>
<comment type="similarity">
    <text evidence="5">Belongs to the creatininase superfamily.</text>
</comment>
<evidence type="ECO:0000256" key="2">
    <source>
        <dbReference type="ARBA" id="ARBA00022723"/>
    </source>
</evidence>
<dbReference type="Proteomes" id="UP000654257">
    <property type="component" value="Unassembled WGS sequence"/>
</dbReference>
<protein>
    <recommendedName>
        <fullName evidence="8">Creatininase family protein</fullName>
    </recommendedName>
</protein>
<evidence type="ECO:0000313" key="7">
    <source>
        <dbReference type="Proteomes" id="UP000654257"/>
    </source>
</evidence>
<name>A0A917LIB6_9NOCA</name>